<dbReference type="InterPro" id="IPR036264">
    <property type="entry name" value="Bact_exopeptidase_dim_dom"/>
</dbReference>
<dbReference type="CDD" id="cd03885">
    <property type="entry name" value="M20_CPDG2"/>
    <property type="match status" value="1"/>
</dbReference>
<dbReference type="RefSeq" id="WP_211958651.1">
    <property type="nucleotide sequence ID" value="NZ_CAJPVI010000104.1"/>
</dbReference>
<dbReference type="InterPro" id="IPR011650">
    <property type="entry name" value="Peptidase_M20_dimer"/>
</dbReference>
<keyword evidence="7" id="KW-0645">Protease</keyword>
<evidence type="ECO:0000256" key="3">
    <source>
        <dbReference type="ARBA" id="ARBA00022801"/>
    </source>
</evidence>
<evidence type="ECO:0000256" key="2">
    <source>
        <dbReference type="ARBA" id="ARBA00022723"/>
    </source>
</evidence>
<comment type="caution">
    <text evidence="7">The sequence shown here is derived from an EMBL/GenBank/DDBJ whole genome shotgun (WGS) entry which is preliminary data.</text>
</comment>
<gene>
    <name evidence="7" type="primary">cpg2</name>
    <name evidence="7" type="ORF">LMG26411_07948</name>
</gene>
<dbReference type="EMBL" id="CAJPVI010000104">
    <property type="protein sequence ID" value="CAG2161035.1"/>
    <property type="molecule type" value="Genomic_DNA"/>
</dbReference>
<dbReference type="PANTHER" id="PTHR43808:SF10">
    <property type="entry name" value="BLL3749 PROTEIN"/>
    <property type="match status" value="1"/>
</dbReference>
<evidence type="ECO:0000313" key="7">
    <source>
        <dbReference type="EMBL" id="CAG2161035.1"/>
    </source>
</evidence>
<sequence length="424" mass="44378">MPLALRPFALAAAAAMTVAAAGAAQAAGNAGNADTALLDAARAAQPAVVQSLKEMVSIESGSANADGLAQMASYTERRLQALGAQVERLPVAKGPGTMIRGTLQGSGKARIMLIAHMDTVYPAGILATQPIREDGNRLYGPGIADDKGGIAVILHSLEILKQRGWRDYAQITVLFNPDEEIGSGGSGATIATLADQHDVVLSFEPNAAKAVAKQESLLLGASGTASAIMQVHGRASHAGAAPELGRNALLELAYQLQQTRDTAKLVPGSQLNWTQASAGRVRNQIPDSAVAYADVRITADGADEKLRAALQEKVNASHLVPDTRTTVTMESGRPPYVADARGRALAQRAQEIYAELDGRRLGLVEGTGGGTDAGFAARSGKAVVVESFGLAGFGYHARDEYIELDSIVPRLYLVTRMLEEIGRR</sequence>
<name>A0ABM8TW95_9BURK</name>
<dbReference type="Gene3D" id="3.30.70.360">
    <property type="match status" value="1"/>
</dbReference>
<dbReference type="InterPro" id="IPR001261">
    <property type="entry name" value="ArgE/DapE_CS"/>
</dbReference>
<keyword evidence="3 7" id="KW-0378">Hydrolase</keyword>
<comment type="cofactor">
    <cofactor evidence="1">
        <name>Zn(2+)</name>
        <dbReference type="ChEBI" id="CHEBI:29105"/>
    </cofactor>
</comment>
<dbReference type="GO" id="GO:0004180">
    <property type="term" value="F:carboxypeptidase activity"/>
    <property type="evidence" value="ECO:0007669"/>
    <property type="project" value="UniProtKB-KW"/>
</dbReference>
<dbReference type="Pfam" id="PF01546">
    <property type="entry name" value="Peptidase_M20"/>
    <property type="match status" value="1"/>
</dbReference>
<evidence type="ECO:0000313" key="8">
    <source>
        <dbReference type="Proteomes" id="UP000672657"/>
    </source>
</evidence>
<protein>
    <submittedName>
        <fullName evidence="7">Carboxypeptidase G2</fullName>
        <ecNumber evidence="7">3.4.17.11</ecNumber>
    </submittedName>
</protein>
<reference evidence="7 8" key="1">
    <citation type="submission" date="2021-03" db="EMBL/GenBank/DDBJ databases">
        <authorList>
            <person name="Peeters C."/>
        </authorList>
    </citation>
    <scope>NUCLEOTIDE SEQUENCE [LARGE SCALE GENOMIC DNA]</scope>
    <source>
        <strain evidence="7 8">LMG 26411</strain>
    </source>
</reference>
<evidence type="ECO:0000259" key="6">
    <source>
        <dbReference type="Pfam" id="PF07687"/>
    </source>
</evidence>
<organism evidence="7 8">
    <name type="scientific">Cupriavidus numazuensis</name>
    <dbReference type="NCBI Taxonomy" id="221992"/>
    <lineage>
        <taxon>Bacteria</taxon>
        <taxon>Pseudomonadati</taxon>
        <taxon>Pseudomonadota</taxon>
        <taxon>Betaproteobacteria</taxon>
        <taxon>Burkholderiales</taxon>
        <taxon>Burkholderiaceae</taxon>
        <taxon>Cupriavidus</taxon>
    </lineage>
</organism>
<keyword evidence="4" id="KW-0862">Zinc</keyword>
<keyword evidence="2" id="KW-0479">Metal-binding</keyword>
<feature type="chain" id="PRO_5046926915" evidence="5">
    <location>
        <begin position="27"/>
        <end position="424"/>
    </location>
</feature>
<dbReference type="Proteomes" id="UP000672657">
    <property type="component" value="Unassembled WGS sequence"/>
</dbReference>
<dbReference type="SUPFAM" id="SSF53187">
    <property type="entry name" value="Zn-dependent exopeptidases"/>
    <property type="match status" value="1"/>
</dbReference>
<evidence type="ECO:0000256" key="5">
    <source>
        <dbReference type="SAM" id="SignalP"/>
    </source>
</evidence>
<evidence type="ECO:0000256" key="4">
    <source>
        <dbReference type="ARBA" id="ARBA00022833"/>
    </source>
</evidence>
<dbReference type="NCBIfam" id="NF004788">
    <property type="entry name" value="PRK06133.1"/>
    <property type="match status" value="1"/>
</dbReference>
<evidence type="ECO:0000256" key="1">
    <source>
        <dbReference type="ARBA" id="ARBA00001947"/>
    </source>
</evidence>
<dbReference type="PIRSF" id="PIRSF037238">
    <property type="entry name" value="Carboxypeptidase_G2"/>
    <property type="match status" value="1"/>
</dbReference>
<dbReference type="SUPFAM" id="SSF55031">
    <property type="entry name" value="Bacterial exopeptidase dimerisation domain"/>
    <property type="match status" value="1"/>
</dbReference>
<dbReference type="EC" id="3.4.17.11" evidence="7"/>
<feature type="signal peptide" evidence="5">
    <location>
        <begin position="1"/>
        <end position="26"/>
    </location>
</feature>
<dbReference type="InterPro" id="IPR002933">
    <property type="entry name" value="Peptidase_M20"/>
</dbReference>
<dbReference type="InterPro" id="IPR050072">
    <property type="entry name" value="Peptidase_M20A"/>
</dbReference>
<keyword evidence="5" id="KW-0732">Signal</keyword>
<keyword evidence="7" id="KW-0121">Carboxypeptidase</keyword>
<dbReference type="Gene3D" id="3.40.630.10">
    <property type="entry name" value="Zn peptidases"/>
    <property type="match status" value="1"/>
</dbReference>
<dbReference type="PANTHER" id="PTHR43808">
    <property type="entry name" value="ACETYLORNITHINE DEACETYLASE"/>
    <property type="match status" value="1"/>
</dbReference>
<accession>A0ABM8TW95</accession>
<proteinExistence type="predicted"/>
<dbReference type="Pfam" id="PF07687">
    <property type="entry name" value="M20_dimer"/>
    <property type="match status" value="1"/>
</dbReference>
<dbReference type="InterPro" id="IPR017150">
    <property type="entry name" value="Pept_M20_glutamate_carboxypep"/>
</dbReference>
<dbReference type="PROSITE" id="PS00759">
    <property type="entry name" value="ARGE_DAPE_CPG2_2"/>
    <property type="match status" value="1"/>
</dbReference>
<feature type="domain" description="Peptidase M20 dimerisation" evidence="6">
    <location>
        <begin position="220"/>
        <end position="316"/>
    </location>
</feature>
<keyword evidence="8" id="KW-1185">Reference proteome</keyword>
<dbReference type="PROSITE" id="PS00758">
    <property type="entry name" value="ARGE_DAPE_CPG2_1"/>
    <property type="match status" value="1"/>
</dbReference>